<feature type="transmembrane region" description="Helical" evidence="1">
    <location>
        <begin position="191"/>
        <end position="214"/>
    </location>
</feature>
<name>A0A1J5T8Z9_9ZZZZ</name>
<protein>
    <recommendedName>
        <fullName evidence="3">Lysylphosphatidylglycerol synthase TM region</fullName>
    </recommendedName>
</protein>
<keyword evidence="1" id="KW-1133">Transmembrane helix</keyword>
<dbReference type="EMBL" id="MLJW01000016">
    <property type="protein sequence ID" value="OIR12765.1"/>
    <property type="molecule type" value="Genomic_DNA"/>
</dbReference>
<keyword evidence="1" id="KW-0812">Transmembrane</keyword>
<evidence type="ECO:0000313" key="2">
    <source>
        <dbReference type="EMBL" id="OIR12765.1"/>
    </source>
</evidence>
<evidence type="ECO:0000256" key="1">
    <source>
        <dbReference type="SAM" id="Phobius"/>
    </source>
</evidence>
<dbReference type="AlphaFoldDB" id="A0A1J5T8Z9"/>
<keyword evidence="1" id="KW-0472">Membrane</keyword>
<feature type="transmembrane region" description="Helical" evidence="1">
    <location>
        <begin position="64"/>
        <end position="90"/>
    </location>
</feature>
<reference evidence="2" key="1">
    <citation type="submission" date="2016-10" db="EMBL/GenBank/DDBJ databases">
        <title>Sequence of Gallionella enrichment culture.</title>
        <authorList>
            <person name="Poehlein A."/>
            <person name="Muehling M."/>
            <person name="Daniel R."/>
        </authorList>
    </citation>
    <scope>NUCLEOTIDE SEQUENCE</scope>
</reference>
<evidence type="ECO:0008006" key="3">
    <source>
        <dbReference type="Google" id="ProtNLM"/>
    </source>
</evidence>
<accession>A0A1J5T8Z9</accession>
<gene>
    <name evidence="2" type="ORF">GALL_58320</name>
</gene>
<comment type="caution">
    <text evidence="2">The sequence shown here is derived from an EMBL/GenBank/DDBJ whole genome shotgun (WGS) entry which is preliminary data.</text>
</comment>
<feature type="transmembrane region" description="Helical" evidence="1">
    <location>
        <begin position="226"/>
        <end position="244"/>
    </location>
</feature>
<feature type="transmembrane region" description="Helical" evidence="1">
    <location>
        <begin position="168"/>
        <end position="185"/>
    </location>
</feature>
<proteinExistence type="predicted"/>
<organism evidence="2">
    <name type="scientific">mine drainage metagenome</name>
    <dbReference type="NCBI Taxonomy" id="410659"/>
    <lineage>
        <taxon>unclassified sequences</taxon>
        <taxon>metagenomes</taxon>
        <taxon>ecological metagenomes</taxon>
    </lineage>
</organism>
<sequence>MFVNWGLEAKKWQLLVKGIQQVSFIRSFRAIFSGQAFALNTINGVGEYLGRVVYLDDGNRLRGVALSIVGSFSQVIVTFTLGLLGLLYMRFFMLSSKQSFNGLSVFWLDALMWGLLLVTIGIVIIYFSLSWVTKMFEKIPLVSKYAFYIQKVEDLHSRELTRILGLSFIRYLVFVAQYLLLLQVFKVDANWFSLSMLLCIMFFILAIVPSITLAELGLRGELSIQLIGLVSTNTIGILFTATGIWLINKVIPALAGSLFILGVRLFKK</sequence>
<feature type="transmembrane region" description="Helical" evidence="1">
    <location>
        <begin position="110"/>
        <end position="129"/>
    </location>
</feature>